<dbReference type="Proteomes" id="UP000184442">
    <property type="component" value="Unassembled WGS sequence"/>
</dbReference>
<feature type="domain" description="HD-GYP" evidence="1">
    <location>
        <begin position="9"/>
        <end position="196"/>
    </location>
</feature>
<evidence type="ECO:0000313" key="3">
    <source>
        <dbReference type="Proteomes" id="UP000184442"/>
    </source>
</evidence>
<dbReference type="STRING" id="1122184.SAMN02745176_03526"/>
<dbReference type="InterPro" id="IPR037522">
    <property type="entry name" value="HD_GYP_dom"/>
</dbReference>
<organism evidence="2 3">
    <name type="scientific">Lutispora thermophila DSM 19022</name>
    <dbReference type="NCBI Taxonomy" id="1122184"/>
    <lineage>
        <taxon>Bacteria</taxon>
        <taxon>Bacillati</taxon>
        <taxon>Bacillota</taxon>
        <taxon>Clostridia</taxon>
        <taxon>Lutisporales</taxon>
        <taxon>Lutisporaceae</taxon>
        <taxon>Lutispora</taxon>
    </lineage>
</organism>
<dbReference type="RefSeq" id="WP_073028159.1">
    <property type="nucleotide sequence ID" value="NZ_FQZS01000052.1"/>
</dbReference>
<dbReference type="CDD" id="cd00077">
    <property type="entry name" value="HDc"/>
    <property type="match status" value="1"/>
</dbReference>
<accession>A0A1M6J723</accession>
<dbReference type="NCBIfam" id="TIGR00277">
    <property type="entry name" value="HDIG"/>
    <property type="match status" value="1"/>
</dbReference>
<dbReference type="Pfam" id="PF13487">
    <property type="entry name" value="HD_5"/>
    <property type="match status" value="1"/>
</dbReference>
<dbReference type="Gene3D" id="1.10.3210.10">
    <property type="entry name" value="Hypothetical protein af1432"/>
    <property type="match status" value="1"/>
</dbReference>
<dbReference type="InterPro" id="IPR006675">
    <property type="entry name" value="HDIG_dom"/>
</dbReference>
<dbReference type="InterPro" id="IPR003607">
    <property type="entry name" value="HD/PDEase_dom"/>
</dbReference>
<gene>
    <name evidence="2" type="ORF">SAMN02745176_03526</name>
</gene>
<sequence>MNYVHGIALPKDVLSAKVDILLNMLKFDNNTYEHSLNVAKYSERLNKLLCTGIDSSIMYYSGLFHDIGKLKINLDILNKESSLKDEEFDIIKKHSNMGYSIMKKYSMPKELQYSAFYHHERWDGKGYPVKLKGDKIPLVARIISVCGVYDALTSDRPYRKAFTLEEAVSMMKNSNGQFDQEILKIFINNLDSIINR</sequence>
<protein>
    <submittedName>
        <fullName evidence="2">HDIG domain-containing protein</fullName>
    </submittedName>
</protein>
<reference evidence="2 3" key="1">
    <citation type="submission" date="2016-11" db="EMBL/GenBank/DDBJ databases">
        <authorList>
            <person name="Jaros S."/>
            <person name="Januszkiewicz K."/>
            <person name="Wedrychowicz H."/>
        </authorList>
    </citation>
    <scope>NUCLEOTIDE SEQUENCE [LARGE SCALE GENOMIC DNA]</scope>
    <source>
        <strain evidence="2 3">DSM 19022</strain>
    </source>
</reference>
<name>A0A1M6J723_9FIRM</name>
<evidence type="ECO:0000259" key="1">
    <source>
        <dbReference type="PROSITE" id="PS51832"/>
    </source>
</evidence>
<dbReference type="AlphaFoldDB" id="A0A1M6J723"/>
<dbReference type="SUPFAM" id="SSF109604">
    <property type="entry name" value="HD-domain/PDEase-like"/>
    <property type="match status" value="1"/>
</dbReference>
<dbReference type="OrthoDB" id="9804747at2"/>
<dbReference type="PROSITE" id="PS51832">
    <property type="entry name" value="HD_GYP"/>
    <property type="match status" value="1"/>
</dbReference>
<evidence type="ECO:0000313" key="2">
    <source>
        <dbReference type="EMBL" id="SHJ42469.1"/>
    </source>
</evidence>
<dbReference type="PANTHER" id="PTHR43155">
    <property type="entry name" value="CYCLIC DI-GMP PHOSPHODIESTERASE PA4108-RELATED"/>
    <property type="match status" value="1"/>
</dbReference>
<dbReference type="EMBL" id="FQZS01000052">
    <property type="protein sequence ID" value="SHJ42469.1"/>
    <property type="molecule type" value="Genomic_DNA"/>
</dbReference>
<keyword evidence="3" id="KW-1185">Reference proteome</keyword>
<proteinExistence type="predicted"/>
<dbReference type="SMART" id="SM00471">
    <property type="entry name" value="HDc"/>
    <property type="match status" value="1"/>
</dbReference>